<dbReference type="GO" id="GO:0016787">
    <property type="term" value="F:hydrolase activity"/>
    <property type="evidence" value="ECO:0007669"/>
    <property type="project" value="UniProtKB-KW"/>
</dbReference>
<evidence type="ECO:0000256" key="10">
    <source>
        <dbReference type="ARBA" id="ARBA00023172"/>
    </source>
</evidence>
<keyword evidence="3" id="KW-0479">Metal-binding</keyword>
<organism evidence="11 12">
    <name type="scientific">Austropuccinia psidii MF-1</name>
    <dbReference type="NCBI Taxonomy" id="1389203"/>
    <lineage>
        <taxon>Eukaryota</taxon>
        <taxon>Fungi</taxon>
        <taxon>Dikarya</taxon>
        <taxon>Basidiomycota</taxon>
        <taxon>Pucciniomycotina</taxon>
        <taxon>Pucciniomycetes</taxon>
        <taxon>Pucciniales</taxon>
        <taxon>Sphaerophragmiaceae</taxon>
        <taxon>Austropuccinia</taxon>
    </lineage>
</organism>
<evidence type="ECO:0000256" key="7">
    <source>
        <dbReference type="ARBA" id="ARBA00022908"/>
    </source>
</evidence>
<dbReference type="PANTHER" id="PTHR42648:SF11">
    <property type="entry name" value="TRANSPOSON TY4-P GAG-POL POLYPROTEIN"/>
    <property type="match status" value="1"/>
</dbReference>
<keyword evidence="6" id="KW-0460">Magnesium</keyword>
<dbReference type="InterPro" id="IPR012337">
    <property type="entry name" value="RNaseH-like_sf"/>
</dbReference>
<dbReference type="InterPro" id="IPR036397">
    <property type="entry name" value="RNaseH_sf"/>
</dbReference>
<keyword evidence="12" id="KW-1185">Reference proteome</keyword>
<keyword evidence="4" id="KW-0255">Endonuclease</keyword>
<evidence type="ECO:0000256" key="3">
    <source>
        <dbReference type="ARBA" id="ARBA00022723"/>
    </source>
</evidence>
<keyword evidence="8" id="KW-0695">RNA-directed DNA polymerase</keyword>
<dbReference type="Gene3D" id="3.30.420.10">
    <property type="entry name" value="Ribonuclease H-like superfamily/Ribonuclease H"/>
    <property type="match status" value="1"/>
</dbReference>
<evidence type="ECO:0000256" key="5">
    <source>
        <dbReference type="ARBA" id="ARBA00022801"/>
    </source>
</evidence>
<protein>
    <recommendedName>
        <fullName evidence="13">Integrase catalytic domain-containing protein</fullName>
    </recommendedName>
</protein>
<keyword evidence="9" id="KW-0808">Transferase</keyword>
<keyword evidence="7" id="KW-0229">DNA integration</keyword>
<gene>
    <name evidence="11" type="ORF">O181_070744</name>
</gene>
<evidence type="ECO:0000256" key="2">
    <source>
        <dbReference type="ARBA" id="ARBA00022722"/>
    </source>
</evidence>
<dbReference type="InterPro" id="IPR039537">
    <property type="entry name" value="Retrotran_Ty1/copia-like"/>
</dbReference>
<evidence type="ECO:0000313" key="12">
    <source>
        <dbReference type="Proteomes" id="UP000765509"/>
    </source>
</evidence>
<evidence type="ECO:0000256" key="1">
    <source>
        <dbReference type="ARBA" id="ARBA00022695"/>
    </source>
</evidence>
<keyword evidence="9" id="KW-0239">DNA-directed DNA polymerase</keyword>
<dbReference type="SUPFAM" id="SSF53098">
    <property type="entry name" value="Ribonuclease H-like"/>
    <property type="match status" value="1"/>
</dbReference>
<dbReference type="GO" id="GO:0003887">
    <property type="term" value="F:DNA-directed DNA polymerase activity"/>
    <property type="evidence" value="ECO:0007669"/>
    <property type="project" value="UniProtKB-KW"/>
</dbReference>
<keyword evidence="1" id="KW-0548">Nucleotidyltransferase</keyword>
<dbReference type="PANTHER" id="PTHR42648">
    <property type="entry name" value="TRANSPOSASE, PUTATIVE-RELATED"/>
    <property type="match status" value="1"/>
</dbReference>
<evidence type="ECO:0000256" key="8">
    <source>
        <dbReference type="ARBA" id="ARBA00022918"/>
    </source>
</evidence>
<dbReference type="EMBL" id="AVOT02036498">
    <property type="protein sequence ID" value="MBW0531029.1"/>
    <property type="molecule type" value="Genomic_DNA"/>
</dbReference>
<dbReference type="OrthoDB" id="128060at2759"/>
<evidence type="ECO:0000256" key="9">
    <source>
        <dbReference type="ARBA" id="ARBA00022932"/>
    </source>
</evidence>
<dbReference type="GO" id="GO:0003964">
    <property type="term" value="F:RNA-directed DNA polymerase activity"/>
    <property type="evidence" value="ECO:0007669"/>
    <property type="project" value="UniProtKB-KW"/>
</dbReference>
<keyword evidence="5" id="KW-0378">Hydrolase</keyword>
<dbReference type="GO" id="GO:0046872">
    <property type="term" value="F:metal ion binding"/>
    <property type="evidence" value="ECO:0007669"/>
    <property type="project" value="UniProtKB-KW"/>
</dbReference>
<dbReference type="GO" id="GO:0003676">
    <property type="term" value="F:nucleic acid binding"/>
    <property type="evidence" value="ECO:0007669"/>
    <property type="project" value="InterPro"/>
</dbReference>
<keyword evidence="10" id="KW-0233">DNA recombination</keyword>
<evidence type="ECO:0008006" key="13">
    <source>
        <dbReference type="Google" id="ProtNLM"/>
    </source>
</evidence>
<evidence type="ECO:0000256" key="6">
    <source>
        <dbReference type="ARBA" id="ARBA00022842"/>
    </source>
</evidence>
<evidence type="ECO:0000256" key="4">
    <source>
        <dbReference type="ARBA" id="ARBA00022759"/>
    </source>
</evidence>
<reference evidence="11" key="1">
    <citation type="submission" date="2021-03" db="EMBL/GenBank/DDBJ databases">
        <title>Draft genome sequence of rust myrtle Austropuccinia psidii MF-1, a brazilian biotype.</title>
        <authorList>
            <person name="Quecine M.C."/>
            <person name="Pachon D.M.R."/>
            <person name="Bonatelli M.L."/>
            <person name="Correr F.H."/>
            <person name="Franceschini L.M."/>
            <person name="Leite T.F."/>
            <person name="Margarido G.R.A."/>
            <person name="Almeida C.A."/>
            <person name="Ferrarezi J.A."/>
            <person name="Labate C.A."/>
        </authorList>
    </citation>
    <scope>NUCLEOTIDE SEQUENCE</scope>
    <source>
        <strain evidence="11">MF-1</strain>
    </source>
</reference>
<dbReference type="Proteomes" id="UP000765509">
    <property type="component" value="Unassembled WGS sequence"/>
</dbReference>
<dbReference type="AlphaFoldDB" id="A0A9Q3F1F1"/>
<accession>A0A9Q3F1F1</accession>
<evidence type="ECO:0000313" key="11">
    <source>
        <dbReference type="EMBL" id="MBW0531029.1"/>
    </source>
</evidence>
<dbReference type="GO" id="GO:0015074">
    <property type="term" value="P:DNA integration"/>
    <property type="evidence" value="ECO:0007669"/>
    <property type="project" value="UniProtKB-KW"/>
</dbReference>
<dbReference type="GO" id="GO:0006310">
    <property type="term" value="P:DNA recombination"/>
    <property type="evidence" value="ECO:0007669"/>
    <property type="project" value="UniProtKB-KW"/>
</dbReference>
<proteinExistence type="predicted"/>
<name>A0A9Q3F1F1_9BASI</name>
<dbReference type="GO" id="GO:0004519">
    <property type="term" value="F:endonuclease activity"/>
    <property type="evidence" value="ECO:0007669"/>
    <property type="project" value="UniProtKB-KW"/>
</dbReference>
<comment type="caution">
    <text evidence="11">The sequence shown here is derived from an EMBL/GenBank/DDBJ whole genome shotgun (WGS) entry which is preliminary data.</text>
</comment>
<keyword evidence="2" id="KW-0540">Nuclease</keyword>
<sequence>MSLYTPQQNPVAERGDKTTINMARCLLKDSGLPLSYWEEAVNTAVYLENLTPSCAINFENGTARNQPLNIFILLDSLPYFTITTLMEGSQTGDSQEYSWGTEREIAVL</sequence>